<dbReference type="EMBL" id="JAAAMV010000025">
    <property type="protein sequence ID" value="NBD27159.1"/>
    <property type="molecule type" value="Genomic_DNA"/>
</dbReference>
<dbReference type="Proteomes" id="UP000665561">
    <property type="component" value="Unassembled WGS sequence"/>
</dbReference>
<evidence type="ECO:0000313" key="1">
    <source>
        <dbReference type="EMBL" id="NBD27159.1"/>
    </source>
</evidence>
<accession>A0ABW9XWR3</accession>
<comment type="caution">
    <text evidence="1">The sequence shown here is derived from an EMBL/GenBank/DDBJ whole genome shotgun (WGS) entry which is preliminary data.</text>
</comment>
<reference evidence="1 2" key="1">
    <citation type="submission" date="2020-01" db="EMBL/GenBank/DDBJ databases">
        <title>Paenibacillus soybeanensis sp. nov. isolated from the nodules of soybean (Glycine max(L.) Merr).</title>
        <authorList>
            <person name="Wang H."/>
        </authorList>
    </citation>
    <scope>NUCLEOTIDE SEQUENCE [LARGE SCALE GENOMIC DNA]</scope>
    <source>
        <strain evidence="1 2">T1</strain>
    </source>
</reference>
<keyword evidence="2" id="KW-1185">Reference proteome</keyword>
<evidence type="ECO:0000313" key="2">
    <source>
        <dbReference type="Proteomes" id="UP000665561"/>
    </source>
</evidence>
<organism evidence="1 2">
    <name type="scientific">Paenibacillus glycinis</name>
    <dbReference type="NCBI Taxonomy" id="2697035"/>
    <lineage>
        <taxon>Bacteria</taxon>
        <taxon>Bacillati</taxon>
        <taxon>Bacillota</taxon>
        <taxon>Bacilli</taxon>
        <taxon>Bacillales</taxon>
        <taxon>Paenibacillaceae</taxon>
        <taxon>Paenibacillus</taxon>
    </lineage>
</organism>
<evidence type="ECO:0008006" key="3">
    <source>
        <dbReference type="Google" id="ProtNLM"/>
    </source>
</evidence>
<name>A0ABW9XWR3_9BACL</name>
<gene>
    <name evidence="1" type="ORF">GT019_25075</name>
</gene>
<dbReference type="RefSeq" id="WP_161746175.1">
    <property type="nucleotide sequence ID" value="NZ_JAAAMV010000025.1"/>
</dbReference>
<proteinExistence type="predicted"/>
<protein>
    <recommendedName>
        <fullName evidence="3">NERD domain-containing protein</fullName>
    </recommendedName>
</protein>
<sequence length="203" mass="22698">MQVFRMKADPEGSRGLPDYLENHYVSCGLPGLGDLGLLGKAELRANLMQAHRLDGRKLERQLEEHWCFAHGMQDGDYVIVDDGDKLYLGDLGDYYYLDGCDNAEDRSGHRRGVTWLQSLQREDLQPELLAFLAQEGEVGLFGRPVTREQLERLFLRPAPTAGSGLVDEETLREALAVLKAALGSEDAERRERAAIAILQAARM</sequence>